<sequence length="168" mass="18739">MGEDRKVEAVLEFLRTLEQGQVRRGVVASIERFGAFVDLGGAKGLVNVTELSWRRFTDVSEVVQVGQDVTVMVLDVDLERERMSLSLKALQEDPWKEIARTQLGEVLSGPVTRLVPFGAFVAVADGIEGLVHISEFPDEQLPAEGEELTVRISDINLGHHRMRLEFIQ</sequence>
<dbReference type="CDD" id="cd05688">
    <property type="entry name" value="S1_RPS1_repeat_ec3"/>
    <property type="match status" value="1"/>
</dbReference>
<name>A0ABP8TT27_9ACTN</name>
<dbReference type="SUPFAM" id="SSF50249">
    <property type="entry name" value="Nucleic acid-binding proteins"/>
    <property type="match status" value="2"/>
</dbReference>
<accession>A0ABP8TT27</accession>
<reference evidence="6" key="1">
    <citation type="journal article" date="2019" name="Int. J. Syst. Evol. Microbiol.">
        <title>The Global Catalogue of Microorganisms (GCM) 10K type strain sequencing project: providing services to taxonomists for standard genome sequencing and annotation.</title>
        <authorList>
            <consortium name="The Broad Institute Genomics Platform"/>
            <consortium name="The Broad Institute Genome Sequencing Center for Infectious Disease"/>
            <person name="Wu L."/>
            <person name="Ma J."/>
        </authorList>
    </citation>
    <scope>NUCLEOTIDE SEQUENCE [LARGE SCALE GENOMIC DNA]</scope>
    <source>
        <strain evidence="6">JCM 17938</strain>
    </source>
</reference>
<protein>
    <recommendedName>
        <fullName evidence="4">S1 motif domain-containing protein</fullName>
    </recommendedName>
</protein>
<dbReference type="Proteomes" id="UP001500212">
    <property type="component" value="Unassembled WGS sequence"/>
</dbReference>
<dbReference type="Pfam" id="PF00575">
    <property type="entry name" value="S1"/>
    <property type="match status" value="2"/>
</dbReference>
<dbReference type="PANTHER" id="PTHR10724:SF7">
    <property type="entry name" value="SMALL RIBOSOMAL SUBUNIT PROTEIN BS1C"/>
    <property type="match status" value="1"/>
</dbReference>
<dbReference type="EMBL" id="BAABHJ010000030">
    <property type="protein sequence ID" value="GAA4615693.1"/>
    <property type="molecule type" value="Genomic_DNA"/>
</dbReference>
<keyword evidence="2" id="KW-0689">Ribosomal protein</keyword>
<comment type="caution">
    <text evidence="5">The sequence shown here is derived from an EMBL/GenBank/DDBJ whole genome shotgun (WGS) entry which is preliminary data.</text>
</comment>
<organism evidence="5 6">
    <name type="scientific">Actinoallomurus liliacearum</name>
    <dbReference type="NCBI Taxonomy" id="1080073"/>
    <lineage>
        <taxon>Bacteria</taxon>
        <taxon>Bacillati</taxon>
        <taxon>Actinomycetota</taxon>
        <taxon>Actinomycetes</taxon>
        <taxon>Streptosporangiales</taxon>
        <taxon>Thermomonosporaceae</taxon>
        <taxon>Actinoallomurus</taxon>
    </lineage>
</organism>
<evidence type="ECO:0000256" key="1">
    <source>
        <dbReference type="ARBA" id="ARBA00006767"/>
    </source>
</evidence>
<dbReference type="InterPro" id="IPR012340">
    <property type="entry name" value="NA-bd_OB-fold"/>
</dbReference>
<feature type="domain" description="S1 motif" evidence="4">
    <location>
        <begin position="104"/>
        <end position="167"/>
    </location>
</feature>
<dbReference type="InterPro" id="IPR003029">
    <property type="entry name" value="S1_domain"/>
</dbReference>
<evidence type="ECO:0000259" key="4">
    <source>
        <dbReference type="PROSITE" id="PS50126"/>
    </source>
</evidence>
<keyword evidence="3" id="KW-0687">Ribonucleoprotein</keyword>
<evidence type="ECO:0000256" key="2">
    <source>
        <dbReference type="ARBA" id="ARBA00022980"/>
    </source>
</evidence>
<comment type="similarity">
    <text evidence="1">Belongs to the bacterial ribosomal protein bS1 family.</text>
</comment>
<dbReference type="PROSITE" id="PS50126">
    <property type="entry name" value="S1"/>
    <property type="match status" value="2"/>
</dbReference>
<feature type="domain" description="S1 motif" evidence="4">
    <location>
        <begin position="20"/>
        <end position="88"/>
    </location>
</feature>
<proteinExistence type="inferred from homology"/>
<dbReference type="PANTHER" id="PTHR10724">
    <property type="entry name" value="30S RIBOSOMAL PROTEIN S1"/>
    <property type="match status" value="1"/>
</dbReference>
<gene>
    <name evidence="5" type="ORF">GCM10023195_69360</name>
</gene>
<dbReference type="Gene3D" id="2.40.50.140">
    <property type="entry name" value="Nucleic acid-binding proteins"/>
    <property type="match status" value="2"/>
</dbReference>
<evidence type="ECO:0000313" key="6">
    <source>
        <dbReference type="Proteomes" id="UP001500212"/>
    </source>
</evidence>
<evidence type="ECO:0000313" key="5">
    <source>
        <dbReference type="EMBL" id="GAA4615693.1"/>
    </source>
</evidence>
<dbReference type="SMART" id="SM00316">
    <property type="entry name" value="S1"/>
    <property type="match status" value="2"/>
</dbReference>
<keyword evidence="6" id="KW-1185">Reference proteome</keyword>
<dbReference type="InterPro" id="IPR050437">
    <property type="entry name" value="Ribos_protein_bS1-like"/>
</dbReference>
<evidence type="ECO:0000256" key="3">
    <source>
        <dbReference type="ARBA" id="ARBA00023274"/>
    </source>
</evidence>